<dbReference type="GO" id="GO:0042597">
    <property type="term" value="C:periplasmic space"/>
    <property type="evidence" value="ECO:0007669"/>
    <property type="project" value="UniProtKB-SubCell"/>
</dbReference>
<keyword evidence="3" id="KW-0574">Periplasm</keyword>
<evidence type="ECO:0000256" key="3">
    <source>
        <dbReference type="ARBA" id="ARBA00022764"/>
    </source>
</evidence>
<evidence type="ECO:0000256" key="2">
    <source>
        <dbReference type="ARBA" id="ARBA00022729"/>
    </source>
</evidence>
<dbReference type="Gene3D" id="3.40.190.170">
    <property type="entry name" value="Bacterial extracellular solute-binding protein, family 7"/>
    <property type="match status" value="1"/>
</dbReference>
<dbReference type="Pfam" id="PF03480">
    <property type="entry name" value="DctP"/>
    <property type="match status" value="1"/>
</dbReference>
<feature type="signal peptide" evidence="4">
    <location>
        <begin position="1"/>
        <end position="28"/>
    </location>
</feature>
<dbReference type="InterPro" id="IPR018389">
    <property type="entry name" value="DctP_fam"/>
</dbReference>
<evidence type="ECO:0000256" key="1">
    <source>
        <dbReference type="ARBA" id="ARBA00004418"/>
    </source>
</evidence>
<dbReference type="InterPro" id="IPR038404">
    <property type="entry name" value="TRAP_DctP_sf"/>
</dbReference>
<dbReference type="PANTHER" id="PTHR33376:SF15">
    <property type="entry name" value="BLL6794 PROTEIN"/>
    <property type="match status" value="1"/>
</dbReference>
<dbReference type="NCBIfam" id="NF037995">
    <property type="entry name" value="TRAP_S1"/>
    <property type="match status" value="1"/>
</dbReference>
<dbReference type="STRING" id="1123756.MGEO_03410"/>
<sequence length="352" mass="37667">MSFCSTTMLKSAVAASALIAASAQLASAEMLTMSSWVPPTHFVHTDFLVPFTEKVAEVTEGRVTVTILPAPLASPPQHWELARNGVADITWGNFTYEPERFVSLWFAEFPNAGTNAEAQSRALWQTYEAYLTDNAAFDGVKMLGVGMFGGGQLHHGTKAVTTPEDMANTKFRMGGPIQEKLLTSLGAVPVAAPATKAYEMLESGVIDGSLHTMESVVNFRLEDSLKRHTIFPNGFYDATFFVVMNGAKWDGLSAEDKAAIESISGETLSAAWGRNFDAQNPAAVEKLSAAGHEIVEASPELIAAVDVIYGEMVGEWVDAAKAAGVEDPQAMLDFYGETYQALAAQAAAPVSQ</sequence>
<dbReference type="CDD" id="cd13665">
    <property type="entry name" value="PBP2_TRAP_Dctp3_4"/>
    <property type="match status" value="1"/>
</dbReference>
<reference evidence="5 6" key="1">
    <citation type="submission" date="2014-03" db="EMBL/GenBank/DDBJ databases">
        <title>The draft genome sequence of Marivita geojedonensis KCTC 23882.</title>
        <authorList>
            <person name="Lai Q."/>
            <person name="Shao Z."/>
        </authorList>
    </citation>
    <scope>NUCLEOTIDE SEQUENCE [LARGE SCALE GENOMIC DNA]</scope>
    <source>
        <strain evidence="5 6">DPG-138</strain>
    </source>
</reference>
<evidence type="ECO:0000313" key="5">
    <source>
        <dbReference type="EMBL" id="OSQ52444.1"/>
    </source>
</evidence>
<name>A0A1X4NP64_9RHOB</name>
<comment type="caution">
    <text evidence="5">The sequence shown here is derived from an EMBL/GenBank/DDBJ whole genome shotgun (WGS) entry which is preliminary data.</text>
</comment>
<protein>
    <submittedName>
        <fullName evidence="5">ABC transporter substrate-binding protein</fullName>
    </submittedName>
</protein>
<proteinExistence type="predicted"/>
<dbReference type="OrthoDB" id="7822595at2"/>
<evidence type="ECO:0000256" key="4">
    <source>
        <dbReference type="SAM" id="SignalP"/>
    </source>
</evidence>
<feature type="chain" id="PRO_5012530171" evidence="4">
    <location>
        <begin position="29"/>
        <end position="352"/>
    </location>
</feature>
<dbReference type="Proteomes" id="UP000193926">
    <property type="component" value="Unassembled WGS sequence"/>
</dbReference>
<organism evidence="5 6">
    <name type="scientific">Marivita geojedonensis</name>
    <dbReference type="NCBI Taxonomy" id="1123756"/>
    <lineage>
        <taxon>Bacteria</taxon>
        <taxon>Pseudomonadati</taxon>
        <taxon>Pseudomonadota</taxon>
        <taxon>Alphaproteobacteria</taxon>
        <taxon>Rhodobacterales</taxon>
        <taxon>Roseobacteraceae</taxon>
        <taxon>Marivita</taxon>
    </lineage>
</organism>
<dbReference type="GO" id="GO:0055085">
    <property type="term" value="P:transmembrane transport"/>
    <property type="evidence" value="ECO:0007669"/>
    <property type="project" value="InterPro"/>
</dbReference>
<dbReference type="PANTHER" id="PTHR33376">
    <property type="match status" value="1"/>
</dbReference>
<dbReference type="AlphaFoldDB" id="A0A1X4NP64"/>
<dbReference type="RefSeq" id="WP_085635319.1">
    <property type="nucleotide sequence ID" value="NZ_JFKC01000002.1"/>
</dbReference>
<dbReference type="EMBL" id="JFKC01000002">
    <property type="protein sequence ID" value="OSQ52444.1"/>
    <property type="molecule type" value="Genomic_DNA"/>
</dbReference>
<comment type="subcellular location">
    <subcellularLocation>
        <location evidence="1">Periplasm</location>
    </subcellularLocation>
</comment>
<gene>
    <name evidence="5" type="ORF">MGEO_03410</name>
</gene>
<keyword evidence="6" id="KW-1185">Reference proteome</keyword>
<evidence type="ECO:0000313" key="6">
    <source>
        <dbReference type="Proteomes" id="UP000193926"/>
    </source>
</evidence>
<keyword evidence="2 4" id="KW-0732">Signal</keyword>
<accession>A0A1X4NP64</accession>